<reference evidence="1" key="1">
    <citation type="journal article" date="2014" name="Int. J. Syst. Evol. Microbiol.">
        <title>Complete genome sequence of Corynebacterium casei LMG S-19264T (=DSM 44701T), isolated from a smear-ripened cheese.</title>
        <authorList>
            <consortium name="US DOE Joint Genome Institute (JGI-PGF)"/>
            <person name="Walter F."/>
            <person name="Albersmeier A."/>
            <person name="Kalinowski J."/>
            <person name="Ruckert C."/>
        </authorList>
    </citation>
    <scope>NUCLEOTIDE SEQUENCE</scope>
    <source>
        <strain evidence="1">KCTC 12988</strain>
    </source>
</reference>
<keyword evidence="2" id="KW-1185">Reference proteome</keyword>
<name>A0A918WFL6_9BACT</name>
<dbReference type="Proteomes" id="UP000644507">
    <property type="component" value="Unassembled WGS sequence"/>
</dbReference>
<dbReference type="RefSeq" id="WP_194598360.1">
    <property type="nucleotide sequence ID" value="NZ_BMXI01000001.1"/>
</dbReference>
<evidence type="ECO:0000313" key="2">
    <source>
        <dbReference type="Proteomes" id="UP000644507"/>
    </source>
</evidence>
<evidence type="ECO:0000313" key="1">
    <source>
        <dbReference type="EMBL" id="GHC41504.1"/>
    </source>
</evidence>
<gene>
    <name evidence="1" type="ORF">GCM10007100_02860</name>
</gene>
<dbReference type="AlphaFoldDB" id="A0A918WFL6"/>
<proteinExistence type="predicted"/>
<comment type="caution">
    <text evidence="1">The sequence shown here is derived from an EMBL/GenBank/DDBJ whole genome shotgun (WGS) entry which is preliminary data.</text>
</comment>
<reference evidence="1" key="2">
    <citation type="submission" date="2020-09" db="EMBL/GenBank/DDBJ databases">
        <authorList>
            <person name="Sun Q."/>
            <person name="Kim S."/>
        </authorList>
    </citation>
    <scope>NUCLEOTIDE SEQUENCE</scope>
    <source>
        <strain evidence="1">KCTC 12988</strain>
    </source>
</reference>
<dbReference type="EMBL" id="BMXI01000001">
    <property type="protein sequence ID" value="GHC41504.1"/>
    <property type="molecule type" value="Genomic_DNA"/>
</dbReference>
<accession>A0A918WFL6</accession>
<organism evidence="1 2">
    <name type="scientific">Roseibacillus persicicus</name>
    <dbReference type="NCBI Taxonomy" id="454148"/>
    <lineage>
        <taxon>Bacteria</taxon>
        <taxon>Pseudomonadati</taxon>
        <taxon>Verrucomicrobiota</taxon>
        <taxon>Verrucomicrobiia</taxon>
        <taxon>Verrucomicrobiales</taxon>
        <taxon>Verrucomicrobiaceae</taxon>
        <taxon>Roseibacillus</taxon>
    </lineage>
</organism>
<protein>
    <submittedName>
        <fullName evidence="1">Uncharacterized protein</fullName>
    </submittedName>
</protein>
<sequence>MSASAISSCFQRDLSEGLQQQMFFWGQDVLRPTGNFLVEQGFARSPSRGLKGTSCYRLSWQDGAVELYGACAGWYGREGGFTFIRPRRRCYLWGSGEETPVPGVWIKRLLKSPGRVDLYTAALPFLDWLIAYEEAVLDRFGRAYREENFRKYRNVAKAKQWIEPSAGLRWFKDLREDPGKLQRPKYYPAKIYA</sequence>